<dbReference type="Pfam" id="PF07804">
    <property type="entry name" value="HipA_C"/>
    <property type="match status" value="1"/>
</dbReference>
<sequence length="443" mass="49042">MTLRHLSVLINGRHVGDLIDRDDSWAFQYSKDWTDAVDGFDLSPALSRHDGHADGGSKRPVQWYFDNLLPEELLRQVIAREAKLDANDAFGMLAWLGAESAGSLILQAADAPPLQQGLKTLTLSELETRIQQLPTQSLTHDAPKRMSLAGAQHKMLLVLKEGQIYEPLPGTPSTHILKPEHQSGDYQGSVINEVFSMRLAAQMGLEVPPAQWWYTPTPVYVVQRFDRVLQGDEIQRRHVIDTCQLLNQARSFKYASANVDALVSTLDYCRLKGQTRQQLYQWLVFNVLIGNGDNHLKNLSFLVDAAGIALAPAYDLLSTAVYATHALADGRASWPDTALAMSVATARETEAPATFGAVRRAHLLRAGQALGLNATTAERELDRMRRMALTSADVVIAQLQAQMPVLAEQSPQPDQALRYQAREQRVLAAIRNIVIADMVRTLA</sequence>
<dbReference type="NCBIfam" id="TIGR03071">
    <property type="entry name" value="couple_hipA"/>
    <property type="match status" value="1"/>
</dbReference>
<evidence type="ECO:0000256" key="1">
    <source>
        <dbReference type="ARBA" id="ARBA00010164"/>
    </source>
</evidence>
<evidence type="ECO:0000256" key="3">
    <source>
        <dbReference type="ARBA" id="ARBA00022777"/>
    </source>
</evidence>
<dbReference type="EMBL" id="LAQT01000009">
    <property type="protein sequence ID" value="KPC52624.1"/>
    <property type="molecule type" value="Genomic_DNA"/>
</dbReference>
<evidence type="ECO:0000259" key="4">
    <source>
        <dbReference type="Pfam" id="PF07804"/>
    </source>
</evidence>
<comment type="similarity">
    <text evidence="1">Belongs to the HipA Ser/Thr kinase family.</text>
</comment>
<gene>
    <name evidence="6" type="primary">hipA_4</name>
    <name evidence="6" type="ORF">WG78_12290</name>
</gene>
<dbReference type="GO" id="GO:0004674">
    <property type="term" value="F:protein serine/threonine kinase activity"/>
    <property type="evidence" value="ECO:0007669"/>
    <property type="project" value="UniProtKB-EC"/>
</dbReference>
<dbReference type="AlphaFoldDB" id="A0A0N0GN99"/>
<dbReference type="InterPro" id="IPR017508">
    <property type="entry name" value="HipA_N1"/>
</dbReference>
<dbReference type="Gene3D" id="1.10.1070.20">
    <property type="match status" value="1"/>
</dbReference>
<dbReference type="Pfam" id="PF13657">
    <property type="entry name" value="Couple_hipA"/>
    <property type="match status" value="1"/>
</dbReference>
<dbReference type="PATRIC" id="fig|857265.3.peg.2534"/>
<evidence type="ECO:0000256" key="2">
    <source>
        <dbReference type="ARBA" id="ARBA00022679"/>
    </source>
</evidence>
<evidence type="ECO:0000259" key="5">
    <source>
        <dbReference type="Pfam" id="PF13657"/>
    </source>
</evidence>
<keyword evidence="7" id="KW-1185">Reference proteome</keyword>
<organism evidence="6 7">
    <name type="scientific">Amantichitinum ursilacus</name>
    <dbReference type="NCBI Taxonomy" id="857265"/>
    <lineage>
        <taxon>Bacteria</taxon>
        <taxon>Pseudomonadati</taxon>
        <taxon>Pseudomonadota</taxon>
        <taxon>Betaproteobacteria</taxon>
        <taxon>Neisseriales</taxon>
        <taxon>Chitinibacteraceae</taxon>
        <taxon>Amantichitinum</taxon>
    </lineage>
</organism>
<dbReference type="STRING" id="857265.WG78_12290"/>
<dbReference type="InterPro" id="IPR052028">
    <property type="entry name" value="HipA_Ser/Thr_kinase"/>
</dbReference>
<comment type="caution">
    <text evidence="6">The sequence shown here is derived from an EMBL/GenBank/DDBJ whole genome shotgun (WGS) entry which is preliminary data.</text>
</comment>
<dbReference type="OrthoDB" id="9805913at2"/>
<reference evidence="6 7" key="1">
    <citation type="submission" date="2015-07" db="EMBL/GenBank/DDBJ databases">
        <title>Draft genome sequence of the Amantichitinum ursilacus IGB-41, a new chitin-degrading bacterium.</title>
        <authorList>
            <person name="Kirstahler P."/>
            <person name="Guenther M."/>
            <person name="Grumaz C."/>
            <person name="Rupp S."/>
            <person name="Zibek S."/>
            <person name="Sohn K."/>
        </authorList>
    </citation>
    <scope>NUCLEOTIDE SEQUENCE [LARGE SCALE GENOMIC DNA]</scope>
    <source>
        <strain evidence="6 7">IGB-41</strain>
    </source>
</reference>
<dbReference type="PANTHER" id="PTHR37419">
    <property type="entry name" value="SERINE/THREONINE-PROTEIN KINASE TOXIN HIPA"/>
    <property type="match status" value="1"/>
</dbReference>
<evidence type="ECO:0000313" key="6">
    <source>
        <dbReference type="EMBL" id="KPC52624.1"/>
    </source>
</evidence>
<dbReference type="GO" id="GO:0005829">
    <property type="term" value="C:cytosol"/>
    <property type="evidence" value="ECO:0007669"/>
    <property type="project" value="TreeGrafter"/>
</dbReference>
<feature type="domain" description="HipA-like C-terminal" evidence="4">
    <location>
        <begin position="146"/>
        <end position="387"/>
    </location>
</feature>
<accession>A0A0N0GN99</accession>
<evidence type="ECO:0000313" key="7">
    <source>
        <dbReference type="Proteomes" id="UP000037939"/>
    </source>
</evidence>
<dbReference type="Proteomes" id="UP000037939">
    <property type="component" value="Unassembled WGS sequence"/>
</dbReference>
<proteinExistence type="inferred from homology"/>
<dbReference type="PANTHER" id="PTHR37419:SF1">
    <property type="entry name" value="SERINE_THREONINE-PROTEIN KINASE TOXIN HIPA"/>
    <property type="match status" value="1"/>
</dbReference>
<protein>
    <submittedName>
        <fullName evidence="6">Serine/threonine-protein kinase HipA</fullName>
        <ecNumber evidence="6">2.7.11.1</ecNumber>
    </submittedName>
</protein>
<keyword evidence="3 6" id="KW-0418">Kinase</keyword>
<keyword evidence="2 6" id="KW-0808">Transferase</keyword>
<dbReference type="InterPro" id="IPR012893">
    <property type="entry name" value="HipA-like_C"/>
</dbReference>
<name>A0A0N0GN99_9NEIS</name>
<dbReference type="EC" id="2.7.11.1" evidence="6"/>
<feature type="domain" description="HipA N-terminal subdomain 1" evidence="5">
    <location>
        <begin position="6"/>
        <end position="105"/>
    </location>
</feature>
<dbReference type="RefSeq" id="WP_083458987.1">
    <property type="nucleotide sequence ID" value="NZ_LAQT01000009.1"/>
</dbReference>